<dbReference type="Gene3D" id="1.20.5.190">
    <property type="match status" value="1"/>
</dbReference>
<sequence length="388" mass="44225">TPSYRADCGTFTRQARHIVAPQVGLNAMVSALGGLKAPWEVSATQKFTPRLSHPPETHRPFSVGRSRAQNMLAVALATQDDQAKVRRLEQALETPCVRYERAQTPRLMQVARDATVLRGELTRKDRKKAWQDKQEKEKKEEKEEKEERKKKSEAHENPKPPPSPEDLLKEEEAAALRIQSLYRGQKDRQTVKAMAAQEAQAATRIQSIYRGQVEEPGRDLAGNGPIRVVVLSPQAREWEEFRCSAVFLRDSVNQGATNKAYMMHKDLLFRRLGGDGFSKLLDEAEVITKKFQARIKKARGFFQTSNGIIWYVNPEGEVKGLTSDGNKIRDRIQVTDDDALQIGPFRLDEDRPCSCIHWIRKDDPEKTWNWSRDNTLRSRVRLGTGERA</sequence>
<evidence type="ECO:0000313" key="4">
    <source>
        <dbReference type="EMBL" id="CAL4784541.1"/>
    </source>
</evidence>
<comment type="caution">
    <text evidence="2">The sequence shown here is derived from an EMBL/GenBank/DDBJ whole genome shotgun (WGS) entry which is preliminary data.</text>
</comment>
<dbReference type="EMBL" id="CAMXCT030002308">
    <property type="protein sequence ID" value="CAL4784541.1"/>
    <property type="molecule type" value="Genomic_DNA"/>
</dbReference>
<proteinExistence type="predicted"/>
<feature type="non-terminal residue" evidence="2">
    <location>
        <position position="1"/>
    </location>
</feature>
<feature type="compositionally biased region" description="Basic and acidic residues" evidence="1">
    <location>
        <begin position="124"/>
        <end position="158"/>
    </location>
</feature>
<keyword evidence="5" id="KW-1185">Reference proteome</keyword>
<dbReference type="GO" id="GO:0016787">
    <property type="term" value="F:hydrolase activity"/>
    <property type="evidence" value="ECO:0007669"/>
    <property type="project" value="UniProtKB-KW"/>
</dbReference>
<accession>A0A9P1CRZ5</accession>
<keyword evidence="4" id="KW-0378">Hydrolase</keyword>
<dbReference type="Pfam" id="PF00612">
    <property type="entry name" value="IQ"/>
    <property type="match status" value="2"/>
</dbReference>
<dbReference type="InterPro" id="IPR000048">
    <property type="entry name" value="IQ_motif_EF-hand-BS"/>
</dbReference>
<gene>
    <name evidence="2" type="ORF">C1SCF055_LOCUS23634</name>
</gene>
<dbReference type="Proteomes" id="UP001152797">
    <property type="component" value="Unassembled WGS sequence"/>
</dbReference>
<dbReference type="OrthoDB" id="435983at2759"/>
<organism evidence="2">
    <name type="scientific">Cladocopium goreaui</name>
    <dbReference type="NCBI Taxonomy" id="2562237"/>
    <lineage>
        <taxon>Eukaryota</taxon>
        <taxon>Sar</taxon>
        <taxon>Alveolata</taxon>
        <taxon>Dinophyceae</taxon>
        <taxon>Suessiales</taxon>
        <taxon>Symbiodiniaceae</taxon>
        <taxon>Cladocopium</taxon>
    </lineage>
</organism>
<reference evidence="3" key="2">
    <citation type="submission" date="2024-04" db="EMBL/GenBank/DDBJ databases">
        <authorList>
            <person name="Chen Y."/>
            <person name="Shah S."/>
            <person name="Dougan E. K."/>
            <person name="Thang M."/>
            <person name="Chan C."/>
        </authorList>
    </citation>
    <scope>NUCLEOTIDE SEQUENCE [LARGE SCALE GENOMIC DNA]</scope>
</reference>
<evidence type="ECO:0000313" key="3">
    <source>
        <dbReference type="EMBL" id="CAL1150604.1"/>
    </source>
</evidence>
<protein>
    <submittedName>
        <fullName evidence="4">3-hydroxyisobutyryl-CoA hydrolase</fullName>
    </submittedName>
</protein>
<evidence type="ECO:0000313" key="2">
    <source>
        <dbReference type="EMBL" id="CAI3997229.1"/>
    </source>
</evidence>
<dbReference type="AlphaFoldDB" id="A0A9P1CRZ5"/>
<dbReference type="EMBL" id="CAMXCT020002308">
    <property type="protein sequence ID" value="CAL1150604.1"/>
    <property type="molecule type" value="Genomic_DNA"/>
</dbReference>
<feature type="region of interest" description="Disordered" evidence="1">
    <location>
        <begin position="124"/>
        <end position="168"/>
    </location>
</feature>
<evidence type="ECO:0000256" key="1">
    <source>
        <dbReference type="SAM" id="MobiDB-lite"/>
    </source>
</evidence>
<name>A0A9P1CRZ5_9DINO</name>
<dbReference type="EMBL" id="CAMXCT010002308">
    <property type="protein sequence ID" value="CAI3997229.1"/>
    <property type="molecule type" value="Genomic_DNA"/>
</dbReference>
<evidence type="ECO:0000313" key="5">
    <source>
        <dbReference type="Proteomes" id="UP001152797"/>
    </source>
</evidence>
<dbReference type="PROSITE" id="PS50096">
    <property type="entry name" value="IQ"/>
    <property type="match status" value="1"/>
</dbReference>
<reference evidence="2" key="1">
    <citation type="submission" date="2022-10" db="EMBL/GenBank/DDBJ databases">
        <authorList>
            <person name="Chen Y."/>
            <person name="Dougan E. K."/>
            <person name="Chan C."/>
            <person name="Rhodes N."/>
            <person name="Thang M."/>
        </authorList>
    </citation>
    <scope>NUCLEOTIDE SEQUENCE</scope>
</reference>